<feature type="transmembrane region" description="Helical" evidence="1">
    <location>
        <begin position="147"/>
        <end position="165"/>
    </location>
</feature>
<protein>
    <submittedName>
        <fullName evidence="3">DUF2007 domain-containing protein</fullName>
    </submittedName>
</protein>
<keyword evidence="1" id="KW-1133">Transmembrane helix</keyword>
<evidence type="ECO:0000259" key="2">
    <source>
        <dbReference type="Pfam" id="PF09413"/>
    </source>
</evidence>
<keyword evidence="4" id="KW-1185">Reference proteome</keyword>
<sequence>MEDVIKIYHASNDVDAEIILERLRDCGIEGYISEAHSVYPKIYSGSMNGSVIWGSDIYINAQDEERARELLQQWDREAEKDVEILSDQARNAKEIPEDVQEFLAQRADSKMGDEDRKDGVELQCDYDKEVHDQKKQMHKKLSIRRRIAQLTAVFILLFLIVYFITCFI</sequence>
<evidence type="ECO:0000313" key="3">
    <source>
        <dbReference type="EMBL" id="MBC8556479.1"/>
    </source>
</evidence>
<accession>A0ABR7MS54</accession>
<comment type="caution">
    <text evidence="3">The sequence shown here is derived from an EMBL/GenBank/DDBJ whole genome shotgun (WGS) entry which is preliminary data.</text>
</comment>
<evidence type="ECO:0000256" key="1">
    <source>
        <dbReference type="SAM" id="Phobius"/>
    </source>
</evidence>
<keyword evidence="1" id="KW-0472">Membrane</keyword>
<dbReference type="Proteomes" id="UP000637513">
    <property type="component" value="Unassembled WGS sequence"/>
</dbReference>
<name>A0ABR7MS54_9FIRM</name>
<gene>
    <name evidence="3" type="ORF">H8700_01960</name>
</gene>
<organism evidence="3 4">
    <name type="scientific">Jutongia hominis</name>
    <dbReference type="NCBI Taxonomy" id="2763664"/>
    <lineage>
        <taxon>Bacteria</taxon>
        <taxon>Bacillati</taxon>
        <taxon>Bacillota</taxon>
        <taxon>Clostridia</taxon>
        <taxon>Lachnospirales</taxon>
        <taxon>Lachnospiraceae</taxon>
        <taxon>Jutongia</taxon>
    </lineage>
</organism>
<dbReference type="EMBL" id="JACRSW010000008">
    <property type="protein sequence ID" value="MBC8556479.1"/>
    <property type="molecule type" value="Genomic_DNA"/>
</dbReference>
<feature type="domain" description="DUF2007" evidence="2">
    <location>
        <begin position="5"/>
        <end position="74"/>
    </location>
</feature>
<keyword evidence="1" id="KW-0812">Transmembrane</keyword>
<proteinExistence type="predicted"/>
<dbReference type="Pfam" id="PF09413">
    <property type="entry name" value="DUF2007"/>
    <property type="match status" value="1"/>
</dbReference>
<dbReference type="InterPro" id="IPR018551">
    <property type="entry name" value="DUF2007"/>
</dbReference>
<evidence type="ECO:0000313" key="4">
    <source>
        <dbReference type="Proteomes" id="UP000637513"/>
    </source>
</evidence>
<dbReference type="RefSeq" id="WP_249302673.1">
    <property type="nucleotide sequence ID" value="NZ_JACRSW010000008.1"/>
</dbReference>
<reference evidence="3 4" key="1">
    <citation type="submission" date="2020-08" db="EMBL/GenBank/DDBJ databases">
        <title>Genome public.</title>
        <authorList>
            <person name="Liu C."/>
            <person name="Sun Q."/>
        </authorList>
    </citation>
    <scope>NUCLEOTIDE SEQUENCE [LARGE SCALE GENOMIC DNA]</scope>
    <source>
        <strain evidence="3 4">BX3</strain>
    </source>
</reference>